<accession>A0A7V4CHI8</accession>
<dbReference type="SUPFAM" id="SSF52833">
    <property type="entry name" value="Thioredoxin-like"/>
    <property type="match status" value="1"/>
</dbReference>
<organism evidence="1">
    <name type="scientific">candidate division WOR-3 bacterium</name>
    <dbReference type="NCBI Taxonomy" id="2052148"/>
    <lineage>
        <taxon>Bacteria</taxon>
        <taxon>Bacteria division WOR-3</taxon>
    </lineage>
</organism>
<name>A0A7V4CHI8_UNCW3</name>
<dbReference type="AlphaFoldDB" id="A0A7V4CHI8"/>
<dbReference type="InterPro" id="IPR036249">
    <property type="entry name" value="Thioredoxin-like_sf"/>
</dbReference>
<evidence type="ECO:0008006" key="2">
    <source>
        <dbReference type="Google" id="ProtNLM"/>
    </source>
</evidence>
<dbReference type="PROSITE" id="PS51257">
    <property type="entry name" value="PROKAR_LIPOPROTEIN"/>
    <property type="match status" value="1"/>
</dbReference>
<evidence type="ECO:0000313" key="1">
    <source>
        <dbReference type="EMBL" id="HGQ55149.1"/>
    </source>
</evidence>
<comment type="caution">
    <text evidence="1">The sequence shown here is derived from an EMBL/GenBank/DDBJ whole genome shotgun (WGS) entry which is preliminary data.</text>
</comment>
<gene>
    <name evidence="1" type="ORF">ENU28_01630</name>
</gene>
<reference evidence="1" key="1">
    <citation type="journal article" date="2020" name="mSystems">
        <title>Genome- and Community-Level Interaction Insights into Carbon Utilization and Element Cycling Functions of Hydrothermarchaeota in Hydrothermal Sediment.</title>
        <authorList>
            <person name="Zhou Z."/>
            <person name="Liu Y."/>
            <person name="Xu W."/>
            <person name="Pan J."/>
            <person name="Luo Z.H."/>
            <person name="Li M."/>
        </authorList>
    </citation>
    <scope>NUCLEOTIDE SEQUENCE [LARGE SCALE GENOMIC DNA]</scope>
    <source>
        <strain evidence="1">SpSt-655</strain>
    </source>
</reference>
<protein>
    <recommendedName>
        <fullName evidence="2">DUF1223 domain-containing protein</fullName>
    </recommendedName>
</protein>
<dbReference type="EMBL" id="DTBX01000058">
    <property type="protein sequence ID" value="HGQ55149.1"/>
    <property type="molecule type" value="Genomic_DNA"/>
</dbReference>
<sequence length="236" mass="27726">MRLKILLLILFILACSEAPKREFKGERIVLCEFFTFARCVYCPYAEASLESLRKEFKDSIIVVAYHRRLLGDTLSPEDVEERKIFYYEEGGEPVVFFNGSGPIRTEDPSLNYPTYKNEIQKERSKRLKVLINLEKINDTIKVVLFACDTLLSRNLRLLCLITSDSIFFKQSGAKESVYHNVYRGFLINEKIELNYGDSLTFPLYFPNPLRKTKLVVFLQDFNNKEILNSNFYHWRE</sequence>
<proteinExistence type="predicted"/>